<protein>
    <submittedName>
        <fullName evidence="1">Uncharacterized protein</fullName>
    </submittedName>
</protein>
<dbReference type="AlphaFoldDB" id="A0AA39PRH7"/>
<accession>A0AA39PRH7</accession>
<evidence type="ECO:0000313" key="1">
    <source>
        <dbReference type="EMBL" id="KAK0488344.1"/>
    </source>
</evidence>
<name>A0AA39PRH7_9AGAR</name>
<sequence>MPKSGLLFTSRHPLEDTHYLAVEKVDEFTLPNLVSETLPRKDKGDREDYCTTMLTLFQPWRTGLDLKRREESWEEAFQRHQFTEKQIQLMWNFNLKYECLDERDDYHAQLRSGAITVPSWDEAAAANVDFLRSDYSPTTTDGIEECAEQSAFLDERGLFIDVTQASKMADIWRVLDLAGW</sequence>
<dbReference type="EMBL" id="JAUEPU010000039">
    <property type="protein sequence ID" value="KAK0488344.1"/>
    <property type="molecule type" value="Genomic_DNA"/>
</dbReference>
<evidence type="ECO:0000313" key="2">
    <source>
        <dbReference type="Proteomes" id="UP001175228"/>
    </source>
</evidence>
<dbReference type="Proteomes" id="UP001175228">
    <property type="component" value="Unassembled WGS sequence"/>
</dbReference>
<organism evidence="1 2">
    <name type="scientific">Armillaria luteobubalina</name>
    <dbReference type="NCBI Taxonomy" id="153913"/>
    <lineage>
        <taxon>Eukaryota</taxon>
        <taxon>Fungi</taxon>
        <taxon>Dikarya</taxon>
        <taxon>Basidiomycota</taxon>
        <taxon>Agaricomycotina</taxon>
        <taxon>Agaricomycetes</taxon>
        <taxon>Agaricomycetidae</taxon>
        <taxon>Agaricales</taxon>
        <taxon>Marasmiineae</taxon>
        <taxon>Physalacriaceae</taxon>
        <taxon>Armillaria</taxon>
    </lineage>
</organism>
<feature type="non-terminal residue" evidence="1">
    <location>
        <position position="180"/>
    </location>
</feature>
<gene>
    <name evidence="1" type="ORF">EDD18DRAFT_1081562</name>
</gene>
<reference evidence="1" key="1">
    <citation type="submission" date="2023-06" db="EMBL/GenBank/DDBJ databases">
        <authorList>
            <consortium name="Lawrence Berkeley National Laboratory"/>
            <person name="Ahrendt S."/>
            <person name="Sahu N."/>
            <person name="Indic B."/>
            <person name="Wong-Bajracharya J."/>
            <person name="Merenyi Z."/>
            <person name="Ke H.-M."/>
            <person name="Monk M."/>
            <person name="Kocsube S."/>
            <person name="Drula E."/>
            <person name="Lipzen A."/>
            <person name="Balint B."/>
            <person name="Henrissat B."/>
            <person name="Andreopoulos B."/>
            <person name="Martin F.M."/>
            <person name="Harder C.B."/>
            <person name="Rigling D."/>
            <person name="Ford K.L."/>
            <person name="Foster G.D."/>
            <person name="Pangilinan J."/>
            <person name="Papanicolaou A."/>
            <person name="Barry K."/>
            <person name="LaButti K."/>
            <person name="Viragh M."/>
            <person name="Koriabine M."/>
            <person name="Yan M."/>
            <person name="Riley R."/>
            <person name="Champramary S."/>
            <person name="Plett K.L."/>
            <person name="Tsai I.J."/>
            <person name="Slot J."/>
            <person name="Sipos G."/>
            <person name="Plett J."/>
            <person name="Nagy L.G."/>
            <person name="Grigoriev I.V."/>
        </authorList>
    </citation>
    <scope>NUCLEOTIDE SEQUENCE</scope>
    <source>
        <strain evidence="1">HWK02</strain>
    </source>
</reference>
<keyword evidence="2" id="KW-1185">Reference proteome</keyword>
<proteinExistence type="predicted"/>
<comment type="caution">
    <text evidence="1">The sequence shown here is derived from an EMBL/GenBank/DDBJ whole genome shotgun (WGS) entry which is preliminary data.</text>
</comment>